<proteinExistence type="predicted"/>
<dbReference type="Proteomes" id="UP000800036">
    <property type="component" value="Unassembled WGS sequence"/>
</dbReference>
<organism evidence="1 2">
    <name type="scientific">Bimuria novae-zelandiae CBS 107.79</name>
    <dbReference type="NCBI Taxonomy" id="1447943"/>
    <lineage>
        <taxon>Eukaryota</taxon>
        <taxon>Fungi</taxon>
        <taxon>Dikarya</taxon>
        <taxon>Ascomycota</taxon>
        <taxon>Pezizomycotina</taxon>
        <taxon>Dothideomycetes</taxon>
        <taxon>Pleosporomycetidae</taxon>
        <taxon>Pleosporales</taxon>
        <taxon>Massarineae</taxon>
        <taxon>Didymosphaeriaceae</taxon>
        <taxon>Bimuria</taxon>
    </lineage>
</organism>
<dbReference type="OrthoDB" id="10656825at2759"/>
<dbReference type="EMBL" id="ML976666">
    <property type="protein sequence ID" value="KAF1976504.1"/>
    <property type="molecule type" value="Genomic_DNA"/>
</dbReference>
<dbReference type="AlphaFoldDB" id="A0A6A5VH30"/>
<evidence type="ECO:0000313" key="2">
    <source>
        <dbReference type="Proteomes" id="UP000800036"/>
    </source>
</evidence>
<sequence length="201" mass="22218">MSVQIGDWKRWPTDAEEAVNTVDSHHPGSALNHNGSLAHQQVTPHHAIFHCRPSITTATSREPTHQWNCERVWAVPDKWPGTANWHCSGCRNERPCIPARSDGKNSRAWCNLITCWSMPCRLRNVFAACKLFVDLVNRAALCARDGTVLFLLLACSPDIERSFVAGVAGWGVPSSIDMVLVNSHCSFQRSTGGLGVIKVYT</sequence>
<protein>
    <submittedName>
        <fullName evidence="1">Uncharacterized protein</fullName>
    </submittedName>
</protein>
<gene>
    <name evidence="1" type="ORF">BU23DRAFT_565672</name>
</gene>
<name>A0A6A5VH30_9PLEO</name>
<evidence type="ECO:0000313" key="1">
    <source>
        <dbReference type="EMBL" id="KAF1976504.1"/>
    </source>
</evidence>
<accession>A0A6A5VH30</accession>
<keyword evidence="2" id="KW-1185">Reference proteome</keyword>
<reference evidence="1" key="1">
    <citation type="journal article" date="2020" name="Stud. Mycol.">
        <title>101 Dothideomycetes genomes: a test case for predicting lifestyles and emergence of pathogens.</title>
        <authorList>
            <person name="Haridas S."/>
            <person name="Albert R."/>
            <person name="Binder M."/>
            <person name="Bloem J."/>
            <person name="Labutti K."/>
            <person name="Salamov A."/>
            <person name="Andreopoulos B."/>
            <person name="Baker S."/>
            <person name="Barry K."/>
            <person name="Bills G."/>
            <person name="Bluhm B."/>
            <person name="Cannon C."/>
            <person name="Castanera R."/>
            <person name="Culley D."/>
            <person name="Daum C."/>
            <person name="Ezra D."/>
            <person name="Gonzalez J."/>
            <person name="Henrissat B."/>
            <person name="Kuo A."/>
            <person name="Liang C."/>
            <person name="Lipzen A."/>
            <person name="Lutzoni F."/>
            <person name="Magnuson J."/>
            <person name="Mondo S."/>
            <person name="Nolan M."/>
            <person name="Ohm R."/>
            <person name="Pangilinan J."/>
            <person name="Park H.-J."/>
            <person name="Ramirez L."/>
            <person name="Alfaro M."/>
            <person name="Sun H."/>
            <person name="Tritt A."/>
            <person name="Yoshinaga Y."/>
            <person name="Zwiers L.-H."/>
            <person name="Turgeon B."/>
            <person name="Goodwin S."/>
            <person name="Spatafora J."/>
            <person name="Crous P."/>
            <person name="Grigoriev I."/>
        </authorList>
    </citation>
    <scope>NUCLEOTIDE SEQUENCE</scope>
    <source>
        <strain evidence="1">CBS 107.79</strain>
    </source>
</reference>